<accession>A0A9P1I328</accession>
<name>A0A9P1I328_9PELO</name>
<reference evidence="3" key="1">
    <citation type="submission" date="2022-11" db="EMBL/GenBank/DDBJ databases">
        <authorList>
            <person name="Kikuchi T."/>
        </authorList>
    </citation>
    <scope>NUCLEOTIDE SEQUENCE</scope>
    <source>
        <strain evidence="3">PS1010</strain>
    </source>
</reference>
<feature type="region of interest" description="Disordered" evidence="1">
    <location>
        <begin position="230"/>
        <end position="255"/>
    </location>
</feature>
<feature type="transmembrane region" description="Helical" evidence="2">
    <location>
        <begin position="43"/>
        <end position="61"/>
    </location>
</feature>
<keyword evidence="4" id="KW-1185">Reference proteome</keyword>
<proteinExistence type="predicted"/>
<dbReference type="Proteomes" id="UP001152747">
    <property type="component" value="Unassembled WGS sequence"/>
</dbReference>
<evidence type="ECO:0000313" key="4">
    <source>
        <dbReference type="Proteomes" id="UP001152747"/>
    </source>
</evidence>
<evidence type="ECO:0000256" key="1">
    <source>
        <dbReference type="SAM" id="MobiDB-lite"/>
    </source>
</evidence>
<keyword evidence="2" id="KW-0472">Membrane</keyword>
<evidence type="ECO:0000313" key="3">
    <source>
        <dbReference type="EMBL" id="CAI5437443.1"/>
    </source>
</evidence>
<dbReference type="EMBL" id="CANHGI010000001">
    <property type="protein sequence ID" value="CAI5437443.1"/>
    <property type="molecule type" value="Genomic_DNA"/>
</dbReference>
<gene>
    <name evidence="3" type="ORF">CAMP_LOCUS80</name>
</gene>
<keyword evidence="2" id="KW-1133">Transmembrane helix</keyword>
<sequence length="255" mass="29583">MFIIVHSLKADDFDCDKDEPLNCPDYCQQKDISTSFIIKYSTISYVFICVIITILVGLLSLKTKQLEKKDLLKQRRFIAYENWWNMKISKENKEKKVKEDEAPPISEDSMSFGTKNKQLTYNKAFDEKTRKQYKDKNMDLNDPVWRKKYLTVLEDLEDQKQLKKEKSDLKKFKKRGNIFIPNETDLMAANSKVPKNVVLKDVFFNETENEIFSIGTEIDDVQLDSEGVSQSTIDSATTTASKGKTKKNLAKSKKK</sequence>
<evidence type="ECO:0000256" key="2">
    <source>
        <dbReference type="SAM" id="Phobius"/>
    </source>
</evidence>
<organism evidence="3 4">
    <name type="scientific">Caenorhabditis angaria</name>
    <dbReference type="NCBI Taxonomy" id="860376"/>
    <lineage>
        <taxon>Eukaryota</taxon>
        <taxon>Metazoa</taxon>
        <taxon>Ecdysozoa</taxon>
        <taxon>Nematoda</taxon>
        <taxon>Chromadorea</taxon>
        <taxon>Rhabditida</taxon>
        <taxon>Rhabditina</taxon>
        <taxon>Rhabditomorpha</taxon>
        <taxon>Rhabditoidea</taxon>
        <taxon>Rhabditidae</taxon>
        <taxon>Peloderinae</taxon>
        <taxon>Caenorhabditis</taxon>
    </lineage>
</organism>
<protein>
    <submittedName>
        <fullName evidence="3">Uncharacterized protein</fullName>
    </submittedName>
</protein>
<feature type="compositionally biased region" description="Basic residues" evidence="1">
    <location>
        <begin position="243"/>
        <end position="255"/>
    </location>
</feature>
<comment type="caution">
    <text evidence="3">The sequence shown here is derived from an EMBL/GenBank/DDBJ whole genome shotgun (WGS) entry which is preliminary data.</text>
</comment>
<keyword evidence="2" id="KW-0812">Transmembrane</keyword>
<dbReference type="AlphaFoldDB" id="A0A9P1I328"/>